<comment type="caution">
    <text evidence="1">The sequence shown here is derived from an EMBL/GenBank/DDBJ whole genome shotgun (WGS) entry which is preliminary data.</text>
</comment>
<dbReference type="RefSeq" id="WP_005385914.1">
    <property type="nucleotide sequence ID" value="NZ_GG667604.1"/>
</dbReference>
<organism evidence="1 2">
    <name type="scientific">Veillonella dispar ATCC 17748</name>
    <dbReference type="NCBI Taxonomy" id="546273"/>
    <lineage>
        <taxon>Bacteria</taxon>
        <taxon>Bacillati</taxon>
        <taxon>Bacillota</taxon>
        <taxon>Negativicutes</taxon>
        <taxon>Veillonellales</taxon>
        <taxon>Veillonellaceae</taxon>
        <taxon>Veillonella</taxon>
    </lineage>
</organism>
<accession>C4FP95</accession>
<dbReference type="EMBL" id="ACIK02000007">
    <property type="protein sequence ID" value="EEP65915.1"/>
    <property type="molecule type" value="Genomic_DNA"/>
</dbReference>
<dbReference type="AlphaFoldDB" id="C4FP95"/>
<evidence type="ECO:0000313" key="2">
    <source>
        <dbReference type="Proteomes" id="UP000003529"/>
    </source>
</evidence>
<proteinExistence type="predicted"/>
<keyword evidence="2" id="KW-1185">Reference proteome</keyword>
<reference evidence="1" key="1">
    <citation type="submission" date="2009-04" db="EMBL/GenBank/DDBJ databases">
        <authorList>
            <person name="Weinstock G."/>
            <person name="Sodergren E."/>
            <person name="Clifton S."/>
            <person name="Fulton L."/>
            <person name="Fulton B."/>
            <person name="Courtney L."/>
            <person name="Fronick C."/>
            <person name="Harrison M."/>
            <person name="Strong C."/>
            <person name="Farmer C."/>
            <person name="Delahaunty K."/>
            <person name="Markovic C."/>
            <person name="Hall O."/>
            <person name="Minx P."/>
            <person name="Tomlinson C."/>
            <person name="Mitreva M."/>
            <person name="Nelson J."/>
            <person name="Hou S."/>
            <person name="Wollam A."/>
            <person name="Pepin K.H."/>
            <person name="Johnson M."/>
            <person name="Bhonagiri V."/>
            <person name="Nash W.E."/>
            <person name="Warren W."/>
            <person name="Chinwalla A."/>
            <person name="Mardis E.R."/>
            <person name="Wilson R.K."/>
        </authorList>
    </citation>
    <scope>NUCLEOTIDE SEQUENCE [LARGE SCALE GENOMIC DNA]</scope>
    <source>
        <strain evidence="1">ATCC 17748</strain>
    </source>
</reference>
<protein>
    <submittedName>
        <fullName evidence="1">Uncharacterized protein</fullName>
    </submittedName>
</protein>
<dbReference type="Proteomes" id="UP000003529">
    <property type="component" value="Unassembled WGS sequence"/>
</dbReference>
<evidence type="ECO:0000313" key="1">
    <source>
        <dbReference type="EMBL" id="EEP65915.1"/>
    </source>
</evidence>
<dbReference type="HOGENOM" id="CLU_2884665_0_0_9"/>
<sequence>MADEKETVEVTAEQQFDAYAIIASDKYRRYRDLLTCLLNEDEMYTESDIDKILNQALNTPVKG</sequence>
<gene>
    <name evidence="1" type="ORF">VEIDISOL_00719</name>
</gene>
<name>C4FP95_9FIRM</name>